<evidence type="ECO:0000259" key="1">
    <source>
        <dbReference type="PROSITE" id="PS50011"/>
    </source>
</evidence>
<dbReference type="GO" id="GO:0005524">
    <property type="term" value="F:ATP binding"/>
    <property type="evidence" value="ECO:0007669"/>
    <property type="project" value="InterPro"/>
</dbReference>
<dbReference type="OrthoDB" id="544350at2759"/>
<dbReference type="Pfam" id="PF07714">
    <property type="entry name" value="PK_Tyr_Ser-Thr"/>
    <property type="match status" value="1"/>
</dbReference>
<dbReference type="Gene3D" id="1.10.510.10">
    <property type="entry name" value="Transferase(Phosphotransferase) domain 1"/>
    <property type="match status" value="1"/>
</dbReference>
<evidence type="ECO:0000313" key="2">
    <source>
        <dbReference type="EMBL" id="RIB30192.1"/>
    </source>
</evidence>
<dbReference type="InterPro" id="IPR011009">
    <property type="entry name" value="Kinase-like_dom_sf"/>
</dbReference>
<accession>A0A397W840</accession>
<dbReference type="PANTHER" id="PTHR23257:SF974">
    <property type="entry name" value="RECEPTOR-INTERACTING SERINE_THREONINE-PROTEIN KINASE 3"/>
    <property type="match status" value="1"/>
</dbReference>
<proteinExistence type="predicted"/>
<dbReference type="PROSITE" id="PS50011">
    <property type="entry name" value="PROTEIN_KINASE_DOM"/>
    <property type="match status" value="1"/>
</dbReference>
<name>A0A397W840_9GLOM</name>
<dbReference type="GO" id="GO:0005737">
    <property type="term" value="C:cytoplasm"/>
    <property type="evidence" value="ECO:0007669"/>
    <property type="project" value="TreeGrafter"/>
</dbReference>
<evidence type="ECO:0000313" key="3">
    <source>
        <dbReference type="Proteomes" id="UP000266673"/>
    </source>
</evidence>
<dbReference type="PRINTS" id="PR00109">
    <property type="entry name" value="TYRKINASE"/>
</dbReference>
<dbReference type="SUPFAM" id="SSF56112">
    <property type="entry name" value="Protein kinase-like (PK-like)"/>
    <property type="match status" value="1"/>
</dbReference>
<feature type="domain" description="Protein kinase" evidence="1">
    <location>
        <begin position="70"/>
        <end position="354"/>
    </location>
</feature>
<gene>
    <name evidence="2" type="ORF">C2G38_505858</name>
</gene>
<dbReference type="GO" id="GO:0004672">
    <property type="term" value="F:protein kinase activity"/>
    <property type="evidence" value="ECO:0007669"/>
    <property type="project" value="InterPro"/>
</dbReference>
<sequence length="461" mass="53578">MDNLLRKIIKKKFKTCDKYRQHSNNDSSHCIFCNESLQVLSGNKMIDNLLKKSLTLRLVSRIKYIPFEQFTNIEYLTEGGFSKIYKAIWKDGPIIGWLPSNGCFRRNKREIVLKRLNNSENIDSSFLNELEIYIKIVGMERNDFARDSNGRSRINTIFGITQDPQTRDFMLVIDFLKDGDLHHFLLNHNEIDSTSRLEILRDTAEQLQKIHNQKIIHRDFHSGNILIHKCGNRWVSVNINDFGISRPANEWTDKEVYGVIPYIAPEILRGEKFTTASDIYSFGMIMWEITSGQKPFSDCSHDIRLIIDICNGIRPPIINGTPKPFIDLMIKCWENDPSKRPTADAVKDIIHDMYNNDKIELPTIKNTKVATHPHAIFTSRSLSSMIRTASALLFTKSNYLPFTVSLQMLSFIEIDQHSKNEQVFDSLKSENCLNYKSQSFYNLHENIKNENSMYKFIFSLR</sequence>
<organism evidence="2 3">
    <name type="scientific">Gigaspora rosea</name>
    <dbReference type="NCBI Taxonomy" id="44941"/>
    <lineage>
        <taxon>Eukaryota</taxon>
        <taxon>Fungi</taxon>
        <taxon>Fungi incertae sedis</taxon>
        <taxon>Mucoromycota</taxon>
        <taxon>Glomeromycotina</taxon>
        <taxon>Glomeromycetes</taxon>
        <taxon>Diversisporales</taxon>
        <taxon>Gigasporaceae</taxon>
        <taxon>Gigaspora</taxon>
    </lineage>
</organism>
<dbReference type="InterPro" id="IPR000719">
    <property type="entry name" value="Prot_kinase_dom"/>
</dbReference>
<dbReference type="InterPro" id="IPR050167">
    <property type="entry name" value="Ser_Thr_protein_kinase"/>
</dbReference>
<dbReference type="InterPro" id="IPR001245">
    <property type="entry name" value="Ser-Thr/Tyr_kinase_cat_dom"/>
</dbReference>
<keyword evidence="2" id="KW-0418">Kinase</keyword>
<dbReference type="EMBL" id="QKWP01000018">
    <property type="protein sequence ID" value="RIB30192.1"/>
    <property type="molecule type" value="Genomic_DNA"/>
</dbReference>
<dbReference type="PANTHER" id="PTHR23257">
    <property type="entry name" value="SERINE-THREONINE PROTEIN KINASE"/>
    <property type="match status" value="1"/>
</dbReference>
<keyword evidence="2" id="KW-0808">Transferase</keyword>
<keyword evidence="3" id="KW-1185">Reference proteome</keyword>
<dbReference type="AlphaFoldDB" id="A0A397W840"/>
<comment type="caution">
    <text evidence="2">The sequence shown here is derived from an EMBL/GenBank/DDBJ whole genome shotgun (WGS) entry which is preliminary data.</text>
</comment>
<protein>
    <submittedName>
        <fullName evidence="2">Kinase-like domain-containing protein</fullName>
    </submittedName>
</protein>
<dbReference type="STRING" id="44941.A0A397W840"/>
<dbReference type="Proteomes" id="UP000266673">
    <property type="component" value="Unassembled WGS sequence"/>
</dbReference>
<reference evidence="2 3" key="1">
    <citation type="submission" date="2018-06" db="EMBL/GenBank/DDBJ databases">
        <title>Comparative genomics reveals the genomic features of Rhizophagus irregularis, R. cerebriforme, R. diaphanum and Gigaspora rosea, and their symbiotic lifestyle signature.</title>
        <authorList>
            <person name="Morin E."/>
            <person name="San Clemente H."/>
            <person name="Chen E.C.H."/>
            <person name="De La Providencia I."/>
            <person name="Hainaut M."/>
            <person name="Kuo A."/>
            <person name="Kohler A."/>
            <person name="Murat C."/>
            <person name="Tang N."/>
            <person name="Roy S."/>
            <person name="Loubradou J."/>
            <person name="Henrissat B."/>
            <person name="Grigoriev I.V."/>
            <person name="Corradi N."/>
            <person name="Roux C."/>
            <person name="Martin F.M."/>
        </authorList>
    </citation>
    <scope>NUCLEOTIDE SEQUENCE [LARGE SCALE GENOMIC DNA]</scope>
    <source>
        <strain evidence="2 3">DAOM 194757</strain>
    </source>
</reference>
<dbReference type="GO" id="GO:0007165">
    <property type="term" value="P:signal transduction"/>
    <property type="evidence" value="ECO:0007669"/>
    <property type="project" value="TreeGrafter"/>
</dbReference>